<evidence type="ECO:0000313" key="4">
    <source>
        <dbReference type="Proteomes" id="UP000011087"/>
    </source>
</evidence>
<dbReference type="GO" id="GO:0019934">
    <property type="term" value="P:cGMP-mediated signaling"/>
    <property type="evidence" value="ECO:0007669"/>
    <property type="project" value="TreeGrafter"/>
</dbReference>
<evidence type="ECO:0000313" key="2">
    <source>
        <dbReference type="EMBL" id="EKX40783.1"/>
    </source>
</evidence>
<dbReference type="Gene3D" id="3.30.70.1230">
    <property type="entry name" value="Nucleotide cyclase"/>
    <property type="match status" value="1"/>
</dbReference>
<dbReference type="AlphaFoldDB" id="L1IX10"/>
<evidence type="ECO:0000313" key="3">
    <source>
        <dbReference type="EnsemblProtists" id="EKX40783"/>
    </source>
</evidence>
<dbReference type="PaxDb" id="55529-EKX40783"/>
<feature type="non-terminal residue" evidence="2">
    <location>
        <position position="1"/>
    </location>
</feature>
<dbReference type="PANTHER" id="PTHR45655">
    <property type="entry name" value="GUANYLATE CYCLASE SOLUBLE SUBUNIT BETA-2"/>
    <property type="match status" value="1"/>
</dbReference>
<gene>
    <name evidence="2" type="ORF">GUITHDRAFT_47479</name>
</gene>
<dbReference type="InterPro" id="IPR001054">
    <property type="entry name" value="A/G_cyclase"/>
</dbReference>
<dbReference type="GO" id="GO:0070482">
    <property type="term" value="P:response to oxygen levels"/>
    <property type="evidence" value="ECO:0007669"/>
    <property type="project" value="TreeGrafter"/>
</dbReference>
<dbReference type="KEGG" id="gtt:GUITHDRAFT_47479"/>
<organism evidence="2">
    <name type="scientific">Guillardia theta (strain CCMP2712)</name>
    <name type="common">Cryptophyte</name>
    <dbReference type="NCBI Taxonomy" id="905079"/>
    <lineage>
        <taxon>Eukaryota</taxon>
        <taxon>Cryptophyceae</taxon>
        <taxon>Pyrenomonadales</taxon>
        <taxon>Geminigeraceae</taxon>
        <taxon>Guillardia</taxon>
    </lineage>
</organism>
<dbReference type="InterPro" id="IPR029787">
    <property type="entry name" value="Nucleotide_cyclase"/>
</dbReference>
<dbReference type="PROSITE" id="PS50125">
    <property type="entry name" value="GUANYLATE_CYCLASE_2"/>
    <property type="match status" value="1"/>
</dbReference>
<reference evidence="3" key="3">
    <citation type="submission" date="2015-06" db="UniProtKB">
        <authorList>
            <consortium name="EnsemblProtists"/>
        </authorList>
    </citation>
    <scope>IDENTIFICATION</scope>
</reference>
<protein>
    <recommendedName>
        <fullName evidence="1">Guanylate cyclase domain-containing protein</fullName>
    </recommendedName>
</protein>
<dbReference type="EMBL" id="JH993028">
    <property type="protein sequence ID" value="EKX40783.1"/>
    <property type="molecule type" value="Genomic_DNA"/>
</dbReference>
<dbReference type="CDD" id="cd07302">
    <property type="entry name" value="CHD"/>
    <property type="match status" value="1"/>
</dbReference>
<dbReference type="STRING" id="905079.L1IX10"/>
<reference evidence="4" key="2">
    <citation type="submission" date="2012-11" db="EMBL/GenBank/DDBJ databases">
        <authorList>
            <person name="Kuo A."/>
            <person name="Curtis B.A."/>
            <person name="Tanifuji G."/>
            <person name="Burki F."/>
            <person name="Gruber A."/>
            <person name="Irimia M."/>
            <person name="Maruyama S."/>
            <person name="Arias M.C."/>
            <person name="Ball S.G."/>
            <person name="Gile G.H."/>
            <person name="Hirakawa Y."/>
            <person name="Hopkins J.F."/>
            <person name="Rensing S.A."/>
            <person name="Schmutz J."/>
            <person name="Symeonidi A."/>
            <person name="Elias M."/>
            <person name="Eveleigh R.J."/>
            <person name="Herman E.K."/>
            <person name="Klute M.J."/>
            <person name="Nakayama T."/>
            <person name="Obornik M."/>
            <person name="Reyes-Prieto A."/>
            <person name="Armbrust E.V."/>
            <person name="Aves S.J."/>
            <person name="Beiko R.G."/>
            <person name="Coutinho P."/>
            <person name="Dacks J.B."/>
            <person name="Durnford D.G."/>
            <person name="Fast N.M."/>
            <person name="Green B.R."/>
            <person name="Grisdale C."/>
            <person name="Hempe F."/>
            <person name="Henrissat B."/>
            <person name="Hoppner M.P."/>
            <person name="Ishida K.-I."/>
            <person name="Kim E."/>
            <person name="Koreny L."/>
            <person name="Kroth P.G."/>
            <person name="Liu Y."/>
            <person name="Malik S.-B."/>
            <person name="Maier U.G."/>
            <person name="McRose D."/>
            <person name="Mock T."/>
            <person name="Neilson J.A."/>
            <person name="Onodera N.T."/>
            <person name="Poole A.M."/>
            <person name="Pritham E.J."/>
            <person name="Richards T.A."/>
            <person name="Rocap G."/>
            <person name="Roy S.W."/>
            <person name="Sarai C."/>
            <person name="Schaack S."/>
            <person name="Shirato S."/>
            <person name="Slamovits C.H."/>
            <person name="Spencer D.F."/>
            <person name="Suzuki S."/>
            <person name="Worden A.Z."/>
            <person name="Zauner S."/>
            <person name="Barry K."/>
            <person name="Bell C."/>
            <person name="Bharti A.K."/>
            <person name="Crow J.A."/>
            <person name="Grimwood J."/>
            <person name="Kramer R."/>
            <person name="Lindquist E."/>
            <person name="Lucas S."/>
            <person name="Salamov A."/>
            <person name="McFadden G.I."/>
            <person name="Lane C.E."/>
            <person name="Keeling P.J."/>
            <person name="Gray M.W."/>
            <person name="Grigoriev I.V."/>
            <person name="Archibald J.M."/>
        </authorList>
    </citation>
    <scope>NUCLEOTIDE SEQUENCE</scope>
    <source>
        <strain evidence="4">CCMP2712</strain>
    </source>
</reference>
<dbReference type="Pfam" id="PF00211">
    <property type="entry name" value="Guanylate_cyc"/>
    <property type="match status" value="1"/>
</dbReference>
<name>L1IX10_GUITC</name>
<dbReference type="EnsemblProtists" id="EKX40783">
    <property type="protein sequence ID" value="EKX40783"/>
    <property type="gene ID" value="GUITHDRAFT_47479"/>
</dbReference>
<dbReference type="RefSeq" id="XP_005827763.1">
    <property type="nucleotide sequence ID" value="XM_005827706.1"/>
</dbReference>
<dbReference type="SUPFAM" id="SSF55073">
    <property type="entry name" value="Nucleotide cyclase"/>
    <property type="match status" value="1"/>
</dbReference>
<proteinExistence type="predicted"/>
<dbReference type="GO" id="GO:0004383">
    <property type="term" value="F:guanylate cyclase activity"/>
    <property type="evidence" value="ECO:0007669"/>
    <property type="project" value="TreeGrafter"/>
</dbReference>
<feature type="non-terminal residue" evidence="2">
    <location>
        <position position="128"/>
    </location>
</feature>
<keyword evidence="4" id="KW-1185">Reference proteome</keyword>
<dbReference type="GeneID" id="17297521"/>
<dbReference type="Proteomes" id="UP000011087">
    <property type="component" value="Unassembled WGS sequence"/>
</dbReference>
<feature type="domain" description="Guanylate cyclase" evidence="1">
    <location>
        <begin position="1"/>
        <end position="128"/>
    </location>
</feature>
<sequence length="128" mass="14319">VLRLDLCNYMELTGRLQPMEVAKLIHDVYRRFDQCLADSRIFKLDTIGDEYICAGWLQGGEDKKLCRTMHGIAESMLAIIDRTRSKDGKQIACRIGIAAGICVAGTMGKLQPRFHALGDAMNEALEMQ</sequence>
<reference evidence="2 4" key="1">
    <citation type="journal article" date="2012" name="Nature">
        <title>Algal genomes reveal evolutionary mosaicism and the fate of nucleomorphs.</title>
        <authorList>
            <consortium name="DOE Joint Genome Institute"/>
            <person name="Curtis B.A."/>
            <person name="Tanifuji G."/>
            <person name="Burki F."/>
            <person name="Gruber A."/>
            <person name="Irimia M."/>
            <person name="Maruyama S."/>
            <person name="Arias M.C."/>
            <person name="Ball S.G."/>
            <person name="Gile G.H."/>
            <person name="Hirakawa Y."/>
            <person name="Hopkins J.F."/>
            <person name="Kuo A."/>
            <person name="Rensing S.A."/>
            <person name="Schmutz J."/>
            <person name="Symeonidi A."/>
            <person name="Elias M."/>
            <person name="Eveleigh R.J."/>
            <person name="Herman E.K."/>
            <person name="Klute M.J."/>
            <person name="Nakayama T."/>
            <person name="Obornik M."/>
            <person name="Reyes-Prieto A."/>
            <person name="Armbrust E.V."/>
            <person name="Aves S.J."/>
            <person name="Beiko R.G."/>
            <person name="Coutinho P."/>
            <person name="Dacks J.B."/>
            <person name="Durnford D.G."/>
            <person name="Fast N.M."/>
            <person name="Green B.R."/>
            <person name="Grisdale C.J."/>
            <person name="Hempel F."/>
            <person name="Henrissat B."/>
            <person name="Hoppner M.P."/>
            <person name="Ishida K."/>
            <person name="Kim E."/>
            <person name="Koreny L."/>
            <person name="Kroth P.G."/>
            <person name="Liu Y."/>
            <person name="Malik S.B."/>
            <person name="Maier U.G."/>
            <person name="McRose D."/>
            <person name="Mock T."/>
            <person name="Neilson J.A."/>
            <person name="Onodera N.T."/>
            <person name="Poole A.M."/>
            <person name="Pritham E.J."/>
            <person name="Richards T.A."/>
            <person name="Rocap G."/>
            <person name="Roy S.W."/>
            <person name="Sarai C."/>
            <person name="Schaack S."/>
            <person name="Shirato S."/>
            <person name="Slamovits C.H."/>
            <person name="Spencer D.F."/>
            <person name="Suzuki S."/>
            <person name="Worden A.Z."/>
            <person name="Zauner S."/>
            <person name="Barry K."/>
            <person name="Bell C."/>
            <person name="Bharti A.K."/>
            <person name="Crow J.A."/>
            <person name="Grimwood J."/>
            <person name="Kramer R."/>
            <person name="Lindquist E."/>
            <person name="Lucas S."/>
            <person name="Salamov A."/>
            <person name="McFadden G.I."/>
            <person name="Lane C.E."/>
            <person name="Keeling P.J."/>
            <person name="Gray M.W."/>
            <person name="Grigoriev I.V."/>
            <person name="Archibald J.M."/>
        </authorList>
    </citation>
    <scope>NUCLEOTIDE SEQUENCE</scope>
    <source>
        <strain evidence="2 4">CCMP2712</strain>
    </source>
</reference>
<dbReference type="GO" id="GO:0008074">
    <property type="term" value="C:guanylate cyclase complex, soluble"/>
    <property type="evidence" value="ECO:0007669"/>
    <property type="project" value="TreeGrafter"/>
</dbReference>
<dbReference type="HOGENOM" id="CLU_001072_6_5_1"/>
<evidence type="ECO:0000259" key="1">
    <source>
        <dbReference type="PROSITE" id="PS50125"/>
    </source>
</evidence>
<dbReference type="PANTHER" id="PTHR45655:SF13">
    <property type="entry name" value="SOLUBLE GUANYLATE CYCLASE GCY-32-RELATED"/>
    <property type="match status" value="1"/>
</dbReference>
<dbReference type="eggNOG" id="KOG1023">
    <property type="taxonomic scope" value="Eukaryota"/>
</dbReference>
<accession>L1IX10</accession>